<dbReference type="FunFam" id="3.80.10.10:FF:001164">
    <property type="entry name" value="GH01279p"/>
    <property type="match status" value="2"/>
</dbReference>
<dbReference type="PANTHER" id="PTHR24373:SF275">
    <property type="entry name" value="TIR DOMAIN-CONTAINING PROTEIN"/>
    <property type="match status" value="1"/>
</dbReference>
<dbReference type="Gene3D" id="3.80.10.10">
    <property type="entry name" value="Ribonuclease Inhibitor"/>
    <property type="match status" value="6"/>
</dbReference>
<accession>A0A8S1CXI6</accession>
<dbReference type="InterPro" id="IPR032675">
    <property type="entry name" value="LRR_dom_sf"/>
</dbReference>
<evidence type="ECO:0000256" key="5">
    <source>
        <dbReference type="SAM" id="Phobius"/>
    </source>
</evidence>
<dbReference type="OrthoDB" id="2015831at2759"/>
<evidence type="ECO:0000256" key="6">
    <source>
        <dbReference type="SAM" id="SignalP"/>
    </source>
</evidence>
<keyword evidence="5" id="KW-0812">Transmembrane</keyword>
<comment type="similarity">
    <text evidence="1">Belongs to the Toll-like receptor family.</text>
</comment>
<evidence type="ECO:0000256" key="3">
    <source>
        <dbReference type="ARBA" id="ARBA00022729"/>
    </source>
</evidence>
<dbReference type="FunFam" id="3.40.50.10140:FF:000021">
    <property type="entry name" value="Toll receptor 13"/>
    <property type="match status" value="1"/>
</dbReference>
<evidence type="ECO:0000256" key="1">
    <source>
        <dbReference type="ARBA" id="ARBA00009634"/>
    </source>
</evidence>
<dbReference type="SMART" id="SM00369">
    <property type="entry name" value="LRR_TYP"/>
    <property type="match status" value="20"/>
</dbReference>
<dbReference type="Pfam" id="PF00560">
    <property type="entry name" value="LRR_1"/>
    <property type="match status" value="1"/>
</dbReference>
<reference evidence="8 9" key="1">
    <citation type="submission" date="2020-04" db="EMBL/GenBank/DDBJ databases">
        <authorList>
            <person name="Alioto T."/>
            <person name="Alioto T."/>
            <person name="Gomez Garrido J."/>
        </authorList>
    </citation>
    <scope>NUCLEOTIDE SEQUENCE [LARGE SCALE GENOMIC DNA]</scope>
</reference>
<comment type="caution">
    <text evidence="8">The sequence shown here is derived from an EMBL/GenBank/DDBJ whole genome shotgun (WGS) entry which is preliminary data.</text>
</comment>
<evidence type="ECO:0000259" key="7">
    <source>
        <dbReference type="PROSITE" id="PS50104"/>
    </source>
</evidence>
<dbReference type="Proteomes" id="UP000494165">
    <property type="component" value="Unassembled WGS sequence"/>
</dbReference>
<dbReference type="InterPro" id="IPR035897">
    <property type="entry name" value="Toll_tir_struct_dom_sf"/>
</dbReference>
<dbReference type="FunFam" id="3.80.10.10:FF:000198">
    <property type="entry name" value="Blast:Protein toll"/>
    <property type="match status" value="1"/>
</dbReference>
<evidence type="ECO:0000313" key="9">
    <source>
        <dbReference type="Proteomes" id="UP000494165"/>
    </source>
</evidence>
<proteinExistence type="inferred from homology"/>
<organism evidence="8 9">
    <name type="scientific">Cloeon dipterum</name>
    <dbReference type="NCBI Taxonomy" id="197152"/>
    <lineage>
        <taxon>Eukaryota</taxon>
        <taxon>Metazoa</taxon>
        <taxon>Ecdysozoa</taxon>
        <taxon>Arthropoda</taxon>
        <taxon>Hexapoda</taxon>
        <taxon>Insecta</taxon>
        <taxon>Pterygota</taxon>
        <taxon>Palaeoptera</taxon>
        <taxon>Ephemeroptera</taxon>
        <taxon>Pisciforma</taxon>
        <taxon>Baetidae</taxon>
        <taxon>Cloeon</taxon>
    </lineage>
</organism>
<dbReference type="EMBL" id="CADEPI010000113">
    <property type="protein sequence ID" value="CAB3375491.1"/>
    <property type="molecule type" value="Genomic_DNA"/>
</dbReference>
<feature type="signal peptide" evidence="6">
    <location>
        <begin position="1"/>
        <end position="39"/>
    </location>
</feature>
<dbReference type="InterPro" id="IPR050328">
    <property type="entry name" value="Dev_Immune_Receptor"/>
</dbReference>
<feature type="domain" description="TIR" evidence="7">
    <location>
        <begin position="1085"/>
        <end position="1225"/>
    </location>
</feature>
<feature type="transmembrane region" description="Helical" evidence="5">
    <location>
        <begin position="1028"/>
        <end position="1051"/>
    </location>
</feature>
<dbReference type="PROSITE" id="PS51450">
    <property type="entry name" value="LRR"/>
    <property type="match status" value="6"/>
</dbReference>
<dbReference type="SMART" id="SM00255">
    <property type="entry name" value="TIR"/>
    <property type="match status" value="1"/>
</dbReference>
<dbReference type="Gene3D" id="3.40.50.10140">
    <property type="entry name" value="Toll/interleukin-1 receptor homology (TIR) domain"/>
    <property type="match status" value="1"/>
</dbReference>
<dbReference type="SMART" id="SM00364">
    <property type="entry name" value="LRR_BAC"/>
    <property type="match status" value="9"/>
</dbReference>
<evidence type="ECO:0000256" key="2">
    <source>
        <dbReference type="ARBA" id="ARBA00022614"/>
    </source>
</evidence>
<keyword evidence="9" id="KW-1185">Reference proteome</keyword>
<keyword evidence="3 6" id="KW-0732">Signal</keyword>
<dbReference type="Pfam" id="PF01582">
    <property type="entry name" value="TIR"/>
    <property type="match status" value="1"/>
</dbReference>
<dbReference type="InterPro" id="IPR000372">
    <property type="entry name" value="LRRNT"/>
</dbReference>
<feature type="chain" id="PRO_5035937775" description="TIR domain-containing protein" evidence="6">
    <location>
        <begin position="40"/>
        <end position="1310"/>
    </location>
</feature>
<keyword evidence="5" id="KW-1133">Transmembrane helix</keyword>
<dbReference type="SMART" id="SM00365">
    <property type="entry name" value="LRR_SD22"/>
    <property type="match status" value="7"/>
</dbReference>
<dbReference type="SUPFAM" id="SSF52058">
    <property type="entry name" value="L domain-like"/>
    <property type="match status" value="3"/>
</dbReference>
<dbReference type="InterPro" id="IPR000157">
    <property type="entry name" value="TIR_dom"/>
</dbReference>
<sequence length="1310" mass="147543">MRASRPRVPRCAFPSACAAAPDKMQLLLVLVSVAAAALAARDPLRYEAPDDCQWTPRTQDEVALKCSLRTINSEFDRTNFSVIPAEHTTSLDVRCDPEVDLKSTLPEDAFAHLVRLRELLVVDCKLATWPSSVLLGLADLRNLTVRTGNLKWPLELKADAFRSIRQLEKLTLSENNLWTLPEGLFCPLVNLVLLNVSHNSLQEVAELGFQVQDSSGASTPDPKARAACGLDVQVLDASFNKLSELPAKGIGALRRLKELRVTDNEIKSVADRALAGLKNLKVFDASNNKLVALPPGLFRDCVEISELKLQNNSLGVLAPGLLTGLTQLQSLDLSRNRLSSTWLDSDTFSGLIRLVLLDISHNRITTLNPDFFKDLYTLQILNLENNLLETLPADTFSPLRNLHTLVLSFNKLANLDPYSFNGLYALSLLSLDNNQFQTLHADSLRNCTALQDLNLNGNLLIHIPPALQDMRLLRTVDLGENAIEQLDKPAFKGMDNLYGLRLIGNQISSLTRRSFTDLPALQILNLARNKISKIEPGTFDANSNLQAVRLDANLLTDVSNLFSKLPALVWLNISDNQLARFDYSLVPQGLQWLDLHKNHIKEIGDSKSWSAGPLKLQTLDVSYNLLTRVGQHSMPDSVELVFLNDNQINTVDVHTFVNKPNLTRVDLYANQIVNMDLNALRLTPVSEERPLPEFYIGGNPYQCDCTMEWLQRINNLDHLRQHPKVMDLESVYCRLPYARDKSFISMVDAESSHFVCAYKTHCFALCHCCDFDACDCEMTCPNNCTCYHDQSWSAANIVDCSSGNHVRIPGTIPMDATEVYLDGNSFGELTSHSFIGRKNLRVLYVNGSKINAIFNHTFSGLRRLEILHLEDNNLKEIKGFELSCLVELKELYLQSNKLTYLDNRTFTELKKLEVVRLDGNRLHNYPVWQLSDNNYLARITLADNNWSCHCQYMRQFRTWLQLNLAKVSDAARISCVLRVKNEGVSVSKQLGPKLADFNNTACSSMLIGGEFLDSDFDQSVTIKAIRDYLPFALALLVAITVASCLIFLAAYHRRELRLWMYSRCGVRLCYRPNTSSSALEEDASRLFDAYVAYSLKDEAWVTQMLATGLEPQYRLCLHYRDFSASNYVADTILEAVEASRRTVLILSPQFLTSEWARFDYKSAMREALQREARRGKKPPRRLVVVFLTDVPSRDLDPDLRMYLNSAALVLKYGDRRFWEKLRSALPTPRNGKHDDPKPRNGTLCCCTAKQETAGGAAGQRALHMDTSRVVYEYSSMVGPPPPLPDTYEQIGPPSTYHTMRREPPARDLWA</sequence>
<dbReference type="PANTHER" id="PTHR24373">
    <property type="entry name" value="SLIT RELATED LEUCINE-RICH REPEAT NEURONAL PROTEIN"/>
    <property type="match status" value="1"/>
</dbReference>
<dbReference type="InterPro" id="IPR001611">
    <property type="entry name" value="Leu-rich_rpt"/>
</dbReference>
<dbReference type="GO" id="GO:0007165">
    <property type="term" value="P:signal transduction"/>
    <property type="evidence" value="ECO:0007669"/>
    <property type="project" value="InterPro"/>
</dbReference>
<keyword evidence="4" id="KW-0677">Repeat</keyword>
<dbReference type="SMART" id="SM00013">
    <property type="entry name" value="LRRNT"/>
    <property type="match status" value="1"/>
</dbReference>
<dbReference type="InterPro" id="IPR003591">
    <property type="entry name" value="Leu-rich_rpt_typical-subtyp"/>
</dbReference>
<gene>
    <name evidence="8" type="ORF">CLODIP_2_CD07657</name>
</gene>
<keyword evidence="2" id="KW-0433">Leucine-rich repeat</keyword>
<evidence type="ECO:0000313" key="8">
    <source>
        <dbReference type="EMBL" id="CAB3375491.1"/>
    </source>
</evidence>
<dbReference type="GO" id="GO:0005615">
    <property type="term" value="C:extracellular space"/>
    <property type="evidence" value="ECO:0007669"/>
    <property type="project" value="TreeGrafter"/>
</dbReference>
<name>A0A8S1CXI6_9INSE</name>
<protein>
    <recommendedName>
        <fullName evidence="7">TIR domain-containing protein</fullName>
    </recommendedName>
</protein>
<dbReference type="GO" id="GO:0031012">
    <property type="term" value="C:extracellular matrix"/>
    <property type="evidence" value="ECO:0007669"/>
    <property type="project" value="TreeGrafter"/>
</dbReference>
<keyword evidence="5" id="KW-0472">Membrane</keyword>
<evidence type="ECO:0000256" key="4">
    <source>
        <dbReference type="ARBA" id="ARBA00022737"/>
    </source>
</evidence>
<dbReference type="Pfam" id="PF13855">
    <property type="entry name" value="LRR_8"/>
    <property type="match status" value="5"/>
</dbReference>
<dbReference type="SUPFAM" id="SSF52200">
    <property type="entry name" value="Toll/Interleukin receptor TIR domain"/>
    <property type="match status" value="1"/>
</dbReference>
<dbReference type="PROSITE" id="PS50104">
    <property type="entry name" value="TIR"/>
    <property type="match status" value="1"/>
</dbReference>